<dbReference type="EMBL" id="JBHTOH010000015">
    <property type="protein sequence ID" value="MFD1410483.1"/>
    <property type="molecule type" value="Genomic_DNA"/>
</dbReference>
<dbReference type="EC" id="6.1.1.22" evidence="7"/>
<dbReference type="Pfam" id="PF00152">
    <property type="entry name" value="tRNA-synt_2"/>
    <property type="match status" value="1"/>
</dbReference>
<dbReference type="HAMAP" id="MF_00534">
    <property type="entry name" value="Asn_tRNA_synth"/>
    <property type="match status" value="1"/>
</dbReference>
<proteinExistence type="inferred from homology"/>
<dbReference type="Pfam" id="PF01336">
    <property type="entry name" value="tRNA_anti-codon"/>
    <property type="match status" value="1"/>
</dbReference>
<dbReference type="PRINTS" id="PR01042">
    <property type="entry name" value="TRNASYNTHASP"/>
</dbReference>
<sequence length="464" mass="52374">MKEVFARDLFQAKPTTIDQLVTMTGWVKTIRSGAHVSFLELNDGTDLRNIQVVLSAAELENYQAVIKLNLSATVKVVGQIALTPKAAQPFEIQATAVEVLGQAAADYPLQKKQHSFEFLRTQAHLRPRTATFYAVFKIRSLAAFAIHQFFQERGYVYVNTPIITSSDSEGAGEMFKVSALDFDHLPLTSTGTVDFSKEFFKKATNLTVSGQLPDEGFALAFRNTYTFGPAFRAEDSHTTRHTAEFWMIEPEMAFCDLAEMLQIEEQLIKYVINYLMTKAQPELMLLTEKVDADLIKKLKATTTSDFEVISYDHAIELLQQAPQTFTYPVKWGVALQSEHERYLCEEVYQRPVFVINYPEAIKAFYMRRNDDGKTVAAADLLVPGIGELVGGSQREERPQILSEKIATAGLNPAEYQWYLDLRRYGETSHSGFGLGFERLIMFLTGMTNIRDVIPYPRTPGEAEF</sequence>
<keyword evidence="5 7" id="KW-0648">Protein biosynthesis</keyword>
<evidence type="ECO:0000256" key="7">
    <source>
        <dbReference type="HAMAP-Rule" id="MF_00534"/>
    </source>
</evidence>
<dbReference type="NCBIfam" id="TIGR00457">
    <property type="entry name" value="asnS"/>
    <property type="match status" value="1"/>
</dbReference>
<dbReference type="InterPro" id="IPR004364">
    <property type="entry name" value="Aa-tRNA-synt_II"/>
</dbReference>
<dbReference type="InterPro" id="IPR045864">
    <property type="entry name" value="aa-tRNA-synth_II/BPL/LPL"/>
</dbReference>
<comment type="caution">
    <text evidence="9">The sequence shown here is derived from an EMBL/GenBank/DDBJ whole genome shotgun (WGS) entry which is preliminary data.</text>
</comment>
<evidence type="ECO:0000313" key="9">
    <source>
        <dbReference type="EMBL" id="MFD1410483.1"/>
    </source>
</evidence>
<evidence type="ECO:0000313" key="10">
    <source>
        <dbReference type="Proteomes" id="UP001597191"/>
    </source>
</evidence>
<evidence type="ECO:0000256" key="3">
    <source>
        <dbReference type="ARBA" id="ARBA00022741"/>
    </source>
</evidence>
<dbReference type="RefSeq" id="WP_125647281.1">
    <property type="nucleotide sequence ID" value="NZ_JBHTOH010000015.1"/>
</dbReference>
<comment type="subcellular location">
    <subcellularLocation>
        <location evidence="7">Cytoplasm</location>
    </subcellularLocation>
</comment>
<keyword evidence="7" id="KW-0963">Cytoplasm</keyword>
<dbReference type="InterPro" id="IPR012340">
    <property type="entry name" value="NA-bd_OB-fold"/>
</dbReference>
<name>A0ABW4BLG7_9LACO</name>
<dbReference type="InterPro" id="IPR004365">
    <property type="entry name" value="NA-bd_OB_tRNA"/>
</dbReference>
<dbReference type="SUPFAM" id="SSF55681">
    <property type="entry name" value="Class II aaRS and biotin synthetases"/>
    <property type="match status" value="1"/>
</dbReference>
<keyword evidence="3 7" id="KW-0547">Nucleotide-binding</keyword>
<dbReference type="PANTHER" id="PTHR22594:SF34">
    <property type="entry name" value="ASPARAGINE--TRNA LIGASE, MITOCHONDRIAL-RELATED"/>
    <property type="match status" value="1"/>
</dbReference>
<feature type="domain" description="Aminoacyl-transfer RNA synthetases class-II family profile" evidence="8">
    <location>
        <begin position="136"/>
        <end position="454"/>
    </location>
</feature>
<dbReference type="GO" id="GO:0004816">
    <property type="term" value="F:asparagine-tRNA ligase activity"/>
    <property type="evidence" value="ECO:0007669"/>
    <property type="project" value="UniProtKB-EC"/>
</dbReference>
<dbReference type="InterPro" id="IPR006195">
    <property type="entry name" value="aa-tRNA-synth_II"/>
</dbReference>
<organism evidence="9 10">
    <name type="scientific">Lapidilactobacillus gannanensis</name>
    <dbReference type="NCBI Taxonomy" id="2486002"/>
    <lineage>
        <taxon>Bacteria</taxon>
        <taxon>Bacillati</taxon>
        <taxon>Bacillota</taxon>
        <taxon>Bacilli</taxon>
        <taxon>Lactobacillales</taxon>
        <taxon>Lactobacillaceae</taxon>
        <taxon>Lapidilactobacillus</taxon>
    </lineage>
</organism>
<evidence type="ECO:0000256" key="4">
    <source>
        <dbReference type="ARBA" id="ARBA00022840"/>
    </source>
</evidence>
<accession>A0ABW4BLG7</accession>
<keyword evidence="10" id="KW-1185">Reference proteome</keyword>
<keyword evidence="2 7" id="KW-0436">Ligase</keyword>
<comment type="catalytic activity">
    <reaction evidence="7">
        <text>tRNA(Asn) + L-asparagine + ATP = L-asparaginyl-tRNA(Asn) + AMP + diphosphate + H(+)</text>
        <dbReference type="Rhea" id="RHEA:11180"/>
        <dbReference type="Rhea" id="RHEA-COMP:9659"/>
        <dbReference type="Rhea" id="RHEA-COMP:9674"/>
        <dbReference type="ChEBI" id="CHEBI:15378"/>
        <dbReference type="ChEBI" id="CHEBI:30616"/>
        <dbReference type="ChEBI" id="CHEBI:33019"/>
        <dbReference type="ChEBI" id="CHEBI:58048"/>
        <dbReference type="ChEBI" id="CHEBI:78442"/>
        <dbReference type="ChEBI" id="CHEBI:78515"/>
        <dbReference type="ChEBI" id="CHEBI:456215"/>
        <dbReference type="EC" id="6.1.1.22"/>
    </reaction>
</comment>
<evidence type="ECO:0000259" key="8">
    <source>
        <dbReference type="PROSITE" id="PS50862"/>
    </source>
</evidence>
<dbReference type="SUPFAM" id="SSF50249">
    <property type="entry name" value="Nucleic acid-binding proteins"/>
    <property type="match status" value="1"/>
</dbReference>
<comment type="similarity">
    <text evidence="1 7">Belongs to the class-II aminoacyl-tRNA synthetase family.</text>
</comment>
<dbReference type="InterPro" id="IPR002312">
    <property type="entry name" value="Asp/Asn-tRNA-synth_IIb"/>
</dbReference>
<evidence type="ECO:0000256" key="5">
    <source>
        <dbReference type="ARBA" id="ARBA00022917"/>
    </source>
</evidence>
<dbReference type="CDD" id="cd00776">
    <property type="entry name" value="AsxRS_core"/>
    <property type="match status" value="1"/>
</dbReference>
<dbReference type="CDD" id="cd04318">
    <property type="entry name" value="EcAsnRS_like_N"/>
    <property type="match status" value="1"/>
</dbReference>
<dbReference type="NCBIfam" id="NF003037">
    <property type="entry name" value="PRK03932.1"/>
    <property type="match status" value="1"/>
</dbReference>
<dbReference type="PROSITE" id="PS50862">
    <property type="entry name" value="AA_TRNA_LIGASE_II"/>
    <property type="match status" value="1"/>
</dbReference>
<dbReference type="InterPro" id="IPR004522">
    <property type="entry name" value="Asn-tRNA-ligase"/>
</dbReference>
<evidence type="ECO:0000256" key="1">
    <source>
        <dbReference type="ARBA" id="ARBA00008226"/>
    </source>
</evidence>
<gene>
    <name evidence="7 9" type="primary">asnS</name>
    <name evidence="9" type="ORF">ACFQ4R_02430</name>
</gene>
<dbReference type="Gene3D" id="3.30.930.10">
    <property type="entry name" value="Bira Bifunctional Protein, Domain 2"/>
    <property type="match status" value="1"/>
</dbReference>
<protein>
    <recommendedName>
        <fullName evidence="7">Asparagine--tRNA ligase</fullName>
        <ecNumber evidence="7">6.1.1.22</ecNumber>
    </recommendedName>
    <alternativeName>
        <fullName evidence="7">Asparaginyl-tRNA synthetase</fullName>
        <shortName evidence="7">AsnRS</shortName>
    </alternativeName>
</protein>
<keyword evidence="4 7" id="KW-0067">ATP-binding</keyword>
<dbReference type="Gene3D" id="2.40.50.140">
    <property type="entry name" value="Nucleic acid-binding proteins"/>
    <property type="match status" value="1"/>
</dbReference>
<dbReference type="PANTHER" id="PTHR22594">
    <property type="entry name" value="ASPARTYL/LYSYL-TRNA SYNTHETASE"/>
    <property type="match status" value="1"/>
</dbReference>
<comment type="subunit">
    <text evidence="7">Homodimer.</text>
</comment>
<reference evidence="10" key="1">
    <citation type="journal article" date="2019" name="Int. J. Syst. Evol. Microbiol.">
        <title>The Global Catalogue of Microorganisms (GCM) 10K type strain sequencing project: providing services to taxonomists for standard genome sequencing and annotation.</title>
        <authorList>
            <consortium name="The Broad Institute Genomics Platform"/>
            <consortium name="The Broad Institute Genome Sequencing Center for Infectious Disease"/>
            <person name="Wu L."/>
            <person name="Ma J."/>
        </authorList>
    </citation>
    <scope>NUCLEOTIDE SEQUENCE [LARGE SCALE GENOMIC DNA]</scope>
    <source>
        <strain evidence="10">CCM 8937</strain>
    </source>
</reference>
<evidence type="ECO:0000256" key="2">
    <source>
        <dbReference type="ARBA" id="ARBA00022598"/>
    </source>
</evidence>
<dbReference type="Proteomes" id="UP001597191">
    <property type="component" value="Unassembled WGS sequence"/>
</dbReference>
<evidence type="ECO:0000256" key="6">
    <source>
        <dbReference type="ARBA" id="ARBA00023146"/>
    </source>
</evidence>
<keyword evidence="6 7" id="KW-0030">Aminoacyl-tRNA synthetase</keyword>